<sequence length="75" mass="8309">MNKLIITLTAICSITFASYYDVGDFVNTTHQNITKSTCYAGNDYNVGDSWKLADWNGATNGGHHNVIFIEMSASW</sequence>
<proteinExistence type="predicted"/>
<organism evidence="1 2">
    <name type="scientific">Marine Group I thaumarchaeote</name>
    <dbReference type="NCBI Taxonomy" id="2511932"/>
    <lineage>
        <taxon>Archaea</taxon>
        <taxon>Nitrososphaerota</taxon>
        <taxon>Marine Group I</taxon>
    </lineage>
</organism>
<comment type="caution">
    <text evidence="1">The sequence shown here is derived from an EMBL/GenBank/DDBJ whole genome shotgun (WGS) entry which is preliminary data.</text>
</comment>
<protein>
    <submittedName>
        <fullName evidence="1">Uncharacterized protein</fullName>
    </submittedName>
</protein>
<evidence type="ECO:0000313" key="2">
    <source>
        <dbReference type="Proteomes" id="UP000523105"/>
    </source>
</evidence>
<dbReference type="Proteomes" id="UP000523105">
    <property type="component" value="Unassembled WGS sequence"/>
</dbReference>
<accession>A0A7K4MRP0</accession>
<name>A0A7K4MRP0_9ARCH</name>
<reference evidence="1 2" key="1">
    <citation type="journal article" date="2019" name="Environ. Microbiol.">
        <title>Genomics insights into ecotype formation of ammonia-oxidizing archaea in the deep ocean.</title>
        <authorList>
            <person name="Wang Y."/>
            <person name="Huang J.M."/>
            <person name="Cui G.J."/>
            <person name="Nunoura T."/>
            <person name="Takaki Y."/>
            <person name="Li W.L."/>
            <person name="Li J."/>
            <person name="Gao Z.M."/>
            <person name="Takai K."/>
            <person name="Zhang A.Q."/>
            <person name="Stepanauskas R."/>
        </authorList>
    </citation>
    <scope>NUCLEOTIDE SEQUENCE [LARGE SCALE GENOMIC DNA]</scope>
    <source>
        <strain evidence="1 2">L15b</strain>
    </source>
</reference>
<dbReference type="EMBL" id="JACASV010000155">
    <property type="protein sequence ID" value="NWJ44231.1"/>
    <property type="molecule type" value="Genomic_DNA"/>
</dbReference>
<gene>
    <name evidence="1" type="ORF">HX837_08555</name>
</gene>
<dbReference type="AlphaFoldDB" id="A0A7K4MRP0"/>
<evidence type="ECO:0000313" key="1">
    <source>
        <dbReference type="EMBL" id="NWJ44231.1"/>
    </source>
</evidence>